<dbReference type="SMART" id="SM00388">
    <property type="entry name" value="HisKA"/>
    <property type="match status" value="1"/>
</dbReference>
<evidence type="ECO:0000256" key="8">
    <source>
        <dbReference type="SAM" id="MobiDB-lite"/>
    </source>
</evidence>
<evidence type="ECO:0000256" key="1">
    <source>
        <dbReference type="ARBA" id="ARBA00000085"/>
    </source>
</evidence>
<evidence type="ECO:0000256" key="7">
    <source>
        <dbReference type="ARBA" id="ARBA00023012"/>
    </source>
</evidence>
<comment type="catalytic activity">
    <reaction evidence="1">
        <text>ATP + protein L-histidine = ADP + protein N-phospho-L-histidine.</text>
        <dbReference type="EC" id="2.7.13.3"/>
    </reaction>
</comment>
<dbReference type="CDD" id="cd00082">
    <property type="entry name" value="HisKA"/>
    <property type="match status" value="1"/>
</dbReference>
<dbReference type="PRINTS" id="PR00344">
    <property type="entry name" value="BCTRLSENSOR"/>
</dbReference>
<evidence type="ECO:0000256" key="3">
    <source>
        <dbReference type="ARBA" id="ARBA00012438"/>
    </source>
</evidence>
<proteinExistence type="predicted"/>
<keyword evidence="9" id="KW-0472">Membrane</keyword>
<dbReference type="GO" id="GO:0016301">
    <property type="term" value="F:kinase activity"/>
    <property type="evidence" value="ECO:0007669"/>
    <property type="project" value="UniProtKB-KW"/>
</dbReference>
<feature type="transmembrane region" description="Helical" evidence="9">
    <location>
        <begin position="30"/>
        <end position="51"/>
    </location>
</feature>
<dbReference type="InterPro" id="IPR003661">
    <property type="entry name" value="HisK_dim/P_dom"/>
</dbReference>
<keyword evidence="4" id="KW-0597">Phosphoprotein</keyword>
<dbReference type="Proteomes" id="UP001293718">
    <property type="component" value="Unassembled WGS sequence"/>
</dbReference>
<feature type="domain" description="HAMP" evidence="11">
    <location>
        <begin position="80"/>
        <end position="136"/>
    </location>
</feature>
<dbReference type="PROSITE" id="PS50885">
    <property type="entry name" value="HAMP"/>
    <property type="match status" value="1"/>
</dbReference>
<dbReference type="Pfam" id="PF02518">
    <property type="entry name" value="HATPase_c"/>
    <property type="match status" value="1"/>
</dbReference>
<keyword evidence="6 12" id="KW-0418">Kinase</keyword>
<dbReference type="InterPro" id="IPR036890">
    <property type="entry name" value="HATPase_C_sf"/>
</dbReference>
<dbReference type="Gene3D" id="1.10.287.130">
    <property type="match status" value="1"/>
</dbReference>
<feature type="region of interest" description="Disordered" evidence="8">
    <location>
        <begin position="365"/>
        <end position="402"/>
    </location>
</feature>
<dbReference type="SUPFAM" id="SSF55874">
    <property type="entry name" value="ATPase domain of HSP90 chaperone/DNA topoisomerase II/histidine kinase"/>
    <property type="match status" value="1"/>
</dbReference>
<dbReference type="CDD" id="cd06225">
    <property type="entry name" value="HAMP"/>
    <property type="match status" value="1"/>
</dbReference>
<dbReference type="PANTHER" id="PTHR43711">
    <property type="entry name" value="TWO-COMPONENT HISTIDINE KINASE"/>
    <property type="match status" value="1"/>
</dbReference>
<dbReference type="PANTHER" id="PTHR43711:SF1">
    <property type="entry name" value="HISTIDINE KINASE 1"/>
    <property type="match status" value="1"/>
</dbReference>
<dbReference type="InterPro" id="IPR005467">
    <property type="entry name" value="His_kinase_dom"/>
</dbReference>
<evidence type="ECO:0000256" key="4">
    <source>
        <dbReference type="ARBA" id="ARBA00022553"/>
    </source>
</evidence>
<organism evidence="12 13">
    <name type="scientific">Azohydromonas lata</name>
    <dbReference type="NCBI Taxonomy" id="45677"/>
    <lineage>
        <taxon>Bacteria</taxon>
        <taxon>Pseudomonadati</taxon>
        <taxon>Pseudomonadota</taxon>
        <taxon>Betaproteobacteria</taxon>
        <taxon>Burkholderiales</taxon>
        <taxon>Sphaerotilaceae</taxon>
        <taxon>Azohydromonas</taxon>
    </lineage>
</organism>
<keyword evidence="9" id="KW-1133">Transmembrane helix</keyword>
<dbReference type="Pfam" id="PF00512">
    <property type="entry name" value="HisKA"/>
    <property type="match status" value="1"/>
</dbReference>
<dbReference type="SUPFAM" id="SSF47384">
    <property type="entry name" value="Homodimeric domain of signal transducing histidine kinase"/>
    <property type="match status" value="1"/>
</dbReference>
<feature type="domain" description="Histidine kinase" evidence="10">
    <location>
        <begin position="151"/>
        <end position="368"/>
    </location>
</feature>
<keyword evidence="13" id="KW-1185">Reference proteome</keyword>
<keyword evidence="9" id="KW-0812">Transmembrane</keyword>
<evidence type="ECO:0000259" key="10">
    <source>
        <dbReference type="PROSITE" id="PS50109"/>
    </source>
</evidence>
<evidence type="ECO:0000256" key="9">
    <source>
        <dbReference type="SAM" id="Phobius"/>
    </source>
</evidence>
<dbReference type="InterPro" id="IPR036097">
    <property type="entry name" value="HisK_dim/P_sf"/>
</dbReference>
<dbReference type="InterPro" id="IPR003594">
    <property type="entry name" value="HATPase_dom"/>
</dbReference>
<name>A0ABU5IJG3_9BURK</name>
<gene>
    <name evidence="12" type="ORF">SM757_20760</name>
</gene>
<dbReference type="Pfam" id="PF00672">
    <property type="entry name" value="HAMP"/>
    <property type="match status" value="1"/>
</dbReference>
<dbReference type="SMART" id="SM00304">
    <property type="entry name" value="HAMP"/>
    <property type="match status" value="1"/>
</dbReference>
<comment type="subcellular location">
    <subcellularLocation>
        <location evidence="2">Membrane</location>
    </subcellularLocation>
</comment>
<keyword evidence="7" id="KW-0902">Two-component regulatory system</keyword>
<evidence type="ECO:0000313" key="12">
    <source>
        <dbReference type="EMBL" id="MDZ5459014.1"/>
    </source>
</evidence>
<feature type="compositionally biased region" description="Low complexity" evidence="8">
    <location>
        <begin position="384"/>
        <end position="402"/>
    </location>
</feature>
<dbReference type="InterPro" id="IPR003660">
    <property type="entry name" value="HAMP_dom"/>
</dbReference>
<dbReference type="EC" id="2.7.13.3" evidence="3"/>
<sequence length="402" mass="43090">MSEPVERSSGAKAAPARAAVGNSLSLKLSLLLAAAFIAVGGLLVVATQAMFEPARLLELSTDVMIGSVVFSLLAALCVFQLFTRRLKRLADAVDAYQHGDFRQPLRLAEADARGDEIERLAAHVEGMTGRIADQLTELERVATRRRDLLANVSHDLRTPLASMQGYLEILLLRRGELSEAEERNYLEVAARHSERLGRLVNDLFQLTKLEAEDVHPQRERFPLAELVQDVAQKFALDAAQRSLTLHAACGAAMPMVDADIGMVERVLENLVENALRHTPEGGRVTLTLGVDAGRAVVDVSDTGVGIPADELDKVFDRFYRADRTGSRHHAGLGLAISRLMVQLHGGHLAVRSTPGRGTTFSFDLPLAAPPRPAGDAAPHEIGHKASQGGASAAGAGDTLAAP</sequence>
<dbReference type="EMBL" id="JAXOJX010000037">
    <property type="protein sequence ID" value="MDZ5459014.1"/>
    <property type="molecule type" value="Genomic_DNA"/>
</dbReference>
<dbReference type="InterPro" id="IPR004358">
    <property type="entry name" value="Sig_transdc_His_kin-like_C"/>
</dbReference>
<evidence type="ECO:0000256" key="6">
    <source>
        <dbReference type="ARBA" id="ARBA00022777"/>
    </source>
</evidence>
<dbReference type="PROSITE" id="PS50109">
    <property type="entry name" value="HIS_KIN"/>
    <property type="match status" value="1"/>
</dbReference>
<dbReference type="RefSeq" id="WP_084267850.1">
    <property type="nucleotide sequence ID" value="NZ_JAXOJX010000037.1"/>
</dbReference>
<dbReference type="Gene3D" id="3.30.565.10">
    <property type="entry name" value="Histidine kinase-like ATPase, C-terminal domain"/>
    <property type="match status" value="1"/>
</dbReference>
<evidence type="ECO:0000313" key="13">
    <source>
        <dbReference type="Proteomes" id="UP001293718"/>
    </source>
</evidence>
<evidence type="ECO:0000256" key="5">
    <source>
        <dbReference type="ARBA" id="ARBA00022679"/>
    </source>
</evidence>
<evidence type="ECO:0000256" key="2">
    <source>
        <dbReference type="ARBA" id="ARBA00004370"/>
    </source>
</evidence>
<dbReference type="CDD" id="cd00075">
    <property type="entry name" value="HATPase"/>
    <property type="match status" value="1"/>
</dbReference>
<accession>A0ABU5IJG3</accession>
<dbReference type="SMART" id="SM00387">
    <property type="entry name" value="HATPase_c"/>
    <property type="match status" value="1"/>
</dbReference>
<reference evidence="12 13" key="1">
    <citation type="submission" date="2023-11" db="EMBL/GenBank/DDBJ databases">
        <title>Draft genome of Azohydromonas lata strain H1 (DSM1123), a polyhydroxyalkanoate producer.</title>
        <authorList>
            <person name="Traversa D."/>
            <person name="D'Addabbo P."/>
            <person name="Pazzani C."/>
            <person name="Manzari C."/>
            <person name="Chiara M."/>
            <person name="Scrascia M."/>
        </authorList>
    </citation>
    <scope>NUCLEOTIDE SEQUENCE [LARGE SCALE GENOMIC DNA]</scope>
    <source>
        <strain evidence="12 13">H1</strain>
    </source>
</reference>
<protein>
    <recommendedName>
        <fullName evidence="3">histidine kinase</fullName>
        <ecNumber evidence="3">2.7.13.3</ecNumber>
    </recommendedName>
</protein>
<feature type="transmembrane region" description="Helical" evidence="9">
    <location>
        <begin position="63"/>
        <end position="82"/>
    </location>
</feature>
<evidence type="ECO:0000259" key="11">
    <source>
        <dbReference type="PROSITE" id="PS50885"/>
    </source>
</evidence>
<comment type="caution">
    <text evidence="12">The sequence shown here is derived from an EMBL/GenBank/DDBJ whole genome shotgun (WGS) entry which is preliminary data.</text>
</comment>
<dbReference type="Gene3D" id="6.10.340.10">
    <property type="match status" value="1"/>
</dbReference>
<dbReference type="InterPro" id="IPR050736">
    <property type="entry name" value="Sensor_HK_Regulatory"/>
</dbReference>
<keyword evidence="5" id="KW-0808">Transferase</keyword>